<keyword evidence="3" id="KW-1185">Reference proteome</keyword>
<proteinExistence type="predicted"/>
<gene>
    <name evidence="2" type="ORF">ACFSR6_21795</name>
</gene>
<organism evidence="2 3">
    <name type="scientific">Pedobacter vanadiisoli</name>
    <dbReference type="NCBI Taxonomy" id="1761975"/>
    <lineage>
        <taxon>Bacteria</taxon>
        <taxon>Pseudomonadati</taxon>
        <taxon>Bacteroidota</taxon>
        <taxon>Sphingobacteriia</taxon>
        <taxon>Sphingobacteriales</taxon>
        <taxon>Sphingobacteriaceae</taxon>
        <taxon>Pedobacter</taxon>
    </lineage>
</organism>
<name>A0ABW5MPJ2_9SPHI</name>
<sequence length="127" mass="14659">MLLKSKQWPLFVAVFLCLTFTQVRAQVNKLKDSTPEQRARMLTEWMTSQLTLNATQVEQVSALNLQYAVKNDPILQSNESKLAKFKKLAALQKEKSKALSQILDAGQYKKYQEIKGQMIQNIKEKRK</sequence>
<feature type="signal peptide" evidence="1">
    <location>
        <begin position="1"/>
        <end position="25"/>
    </location>
</feature>
<dbReference type="RefSeq" id="WP_379082949.1">
    <property type="nucleotide sequence ID" value="NZ_JBHULL010000044.1"/>
</dbReference>
<evidence type="ECO:0008006" key="4">
    <source>
        <dbReference type="Google" id="ProtNLM"/>
    </source>
</evidence>
<protein>
    <recommendedName>
        <fullName evidence="4">LTXXQ motif family protein</fullName>
    </recommendedName>
</protein>
<evidence type="ECO:0000313" key="2">
    <source>
        <dbReference type="EMBL" id="MFD2585145.1"/>
    </source>
</evidence>
<reference evidence="3" key="1">
    <citation type="journal article" date="2019" name="Int. J. Syst. Evol. Microbiol.">
        <title>The Global Catalogue of Microorganisms (GCM) 10K type strain sequencing project: providing services to taxonomists for standard genome sequencing and annotation.</title>
        <authorList>
            <consortium name="The Broad Institute Genomics Platform"/>
            <consortium name="The Broad Institute Genome Sequencing Center for Infectious Disease"/>
            <person name="Wu L."/>
            <person name="Ma J."/>
        </authorList>
    </citation>
    <scope>NUCLEOTIDE SEQUENCE [LARGE SCALE GENOMIC DNA]</scope>
    <source>
        <strain evidence="3">KCTC 42866</strain>
    </source>
</reference>
<evidence type="ECO:0000256" key="1">
    <source>
        <dbReference type="SAM" id="SignalP"/>
    </source>
</evidence>
<accession>A0ABW5MPJ2</accession>
<dbReference type="EMBL" id="JBHULL010000044">
    <property type="protein sequence ID" value="MFD2585145.1"/>
    <property type="molecule type" value="Genomic_DNA"/>
</dbReference>
<feature type="chain" id="PRO_5046482033" description="LTXXQ motif family protein" evidence="1">
    <location>
        <begin position="26"/>
        <end position="127"/>
    </location>
</feature>
<comment type="caution">
    <text evidence="2">The sequence shown here is derived from an EMBL/GenBank/DDBJ whole genome shotgun (WGS) entry which is preliminary data.</text>
</comment>
<evidence type="ECO:0000313" key="3">
    <source>
        <dbReference type="Proteomes" id="UP001597461"/>
    </source>
</evidence>
<keyword evidence="1" id="KW-0732">Signal</keyword>
<dbReference type="Proteomes" id="UP001597461">
    <property type="component" value="Unassembled WGS sequence"/>
</dbReference>